<evidence type="ECO:0000313" key="3">
    <source>
        <dbReference type="Proteomes" id="UP000606396"/>
    </source>
</evidence>
<keyword evidence="1" id="KW-0175">Coiled coil</keyword>
<evidence type="ECO:0000256" key="1">
    <source>
        <dbReference type="SAM" id="Coils"/>
    </source>
</evidence>
<dbReference type="EMBL" id="JACJTC010000009">
    <property type="protein sequence ID" value="MBD2612318.1"/>
    <property type="molecule type" value="Genomic_DNA"/>
</dbReference>
<proteinExistence type="predicted"/>
<dbReference type="Proteomes" id="UP000606396">
    <property type="component" value="Unassembled WGS sequence"/>
</dbReference>
<feature type="coiled-coil region" evidence="1">
    <location>
        <begin position="215"/>
        <end position="242"/>
    </location>
</feature>
<sequence length="359" mass="41929">MNHTVCKINLSHPTTLDFHRSGWNFAINALKPLHSDRGVYFDDFIENNFAWKHKKTGKRPDTVLEKMKKHGLYDLLATSEEKGITPYTQPWVGIIHNPPNMPTWFLYDSSPQTIFAKDIWKQSLDYCVGLFSLSEYYAQWLRTQTGKPVSTLIYPTEIPELQFDFDKFINNNQKKIVQVGWWLRKLHAIYQLPIGQNNSLKYEKIRLIPMYSPLAEQEINTLMQVEKEIEKLQIDQEYYNNTTEIIHIPNDEYDELLSENLVFMDLYDSSANTAVVECIARATPLLVNPLPAIVEYLGKDYPMYFNSLSEAAEKALNTSLILDTHNYLKTCETRSKLRAEYFLNSFQQSEVYQLIEILK</sequence>
<comment type="caution">
    <text evidence="2">The sequence shown here is derived from an EMBL/GenBank/DDBJ whole genome shotgun (WGS) entry which is preliminary data.</text>
</comment>
<reference evidence="2 3" key="1">
    <citation type="journal article" date="2020" name="ISME J.">
        <title>Comparative genomics reveals insights into cyanobacterial evolution and habitat adaptation.</title>
        <authorList>
            <person name="Chen M.Y."/>
            <person name="Teng W.K."/>
            <person name="Zhao L."/>
            <person name="Hu C.X."/>
            <person name="Zhou Y.K."/>
            <person name="Han B.P."/>
            <person name="Song L.R."/>
            <person name="Shu W.S."/>
        </authorList>
    </citation>
    <scope>NUCLEOTIDE SEQUENCE [LARGE SCALE GENOMIC DNA]</scope>
    <source>
        <strain evidence="2 3">FACHB-252</strain>
    </source>
</reference>
<name>A0ABR8H9A8_NOSPU</name>
<gene>
    <name evidence="2" type="ORF">H6G94_13700</name>
</gene>
<protein>
    <submittedName>
        <fullName evidence="2">Tetratricopeptide repeat protein</fullName>
    </submittedName>
</protein>
<organism evidence="2 3">
    <name type="scientific">Nostoc punctiforme FACHB-252</name>
    <dbReference type="NCBI Taxonomy" id="1357509"/>
    <lineage>
        <taxon>Bacteria</taxon>
        <taxon>Bacillati</taxon>
        <taxon>Cyanobacteriota</taxon>
        <taxon>Cyanophyceae</taxon>
        <taxon>Nostocales</taxon>
        <taxon>Nostocaceae</taxon>
        <taxon>Nostoc</taxon>
    </lineage>
</organism>
<dbReference type="RefSeq" id="WP_190949862.1">
    <property type="nucleotide sequence ID" value="NZ_JACJTC010000009.1"/>
</dbReference>
<accession>A0ABR8H9A8</accession>
<keyword evidence="3" id="KW-1185">Reference proteome</keyword>
<evidence type="ECO:0000313" key="2">
    <source>
        <dbReference type="EMBL" id="MBD2612318.1"/>
    </source>
</evidence>